<comment type="caution">
    <text evidence="1">The sequence shown here is derived from an EMBL/GenBank/DDBJ whole genome shotgun (WGS) entry which is preliminary data.</text>
</comment>
<accession>A0A9X9LU82</accession>
<sequence length="96" mass="10692">MSKGRLTRTKFYRYRSICSVWERYGSIEASRYGERNFCRQQTADSSQPVAGLGRTGSELGSAKVTSSQGWHARLTVHAAFFYSGTIPGTSRVWCGS</sequence>
<evidence type="ECO:0000313" key="2">
    <source>
        <dbReference type="Proteomes" id="UP000269945"/>
    </source>
</evidence>
<name>A0A9X9LU82_GULGU</name>
<organism evidence="1 2">
    <name type="scientific">Gulo gulo</name>
    <name type="common">Wolverine</name>
    <name type="synonym">Gluton</name>
    <dbReference type="NCBI Taxonomy" id="48420"/>
    <lineage>
        <taxon>Eukaryota</taxon>
        <taxon>Metazoa</taxon>
        <taxon>Chordata</taxon>
        <taxon>Craniata</taxon>
        <taxon>Vertebrata</taxon>
        <taxon>Euteleostomi</taxon>
        <taxon>Mammalia</taxon>
        <taxon>Eutheria</taxon>
        <taxon>Laurasiatheria</taxon>
        <taxon>Carnivora</taxon>
        <taxon>Caniformia</taxon>
        <taxon>Musteloidea</taxon>
        <taxon>Mustelidae</taxon>
        <taxon>Guloninae</taxon>
        <taxon>Gulo</taxon>
    </lineage>
</organism>
<gene>
    <name evidence="1" type="ORF">BN2614_LOCUS2</name>
</gene>
<reference evidence="1 2" key="1">
    <citation type="submission" date="2018-10" db="EMBL/GenBank/DDBJ databases">
        <authorList>
            <person name="Ekblom R."/>
            <person name="Jareborg N."/>
        </authorList>
    </citation>
    <scope>NUCLEOTIDE SEQUENCE [LARGE SCALE GENOMIC DNA]</scope>
    <source>
        <tissue evidence="1">Muscle</tissue>
    </source>
</reference>
<evidence type="ECO:0000313" key="1">
    <source>
        <dbReference type="EMBL" id="VCW91209.1"/>
    </source>
</evidence>
<dbReference type="EMBL" id="CYRY02017404">
    <property type="protein sequence ID" value="VCW91209.1"/>
    <property type="molecule type" value="Genomic_DNA"/>
</dbReference>
<proteinExistence type="predicted"/>
<protein>
    <submittedName>
        <fullName evidence="1">Uncharacterized protein</fullName>
    </submittedName>
</protein>
<dbReference type="Proteomes" id="UP000269945">
    <property type="component" value="Unassembled WGS sequence"/>
</dbReference>
<keyword evidence="2" id="KW-1185">Reference proteome</keyword>
<dbReference type="AlphaFoldDB" id="A0A9X9LU82"/>